<dbReference type="InterPro" id="IPR013783">
    <property type="entry name" value="Ig-like_fold"/>
</dbReference>
<dbReference type="GO" id="GO:0050808">
    <property type="term" value="P:synapse organization"/>
    <property type="evidence" value="ECO:0007669"/>
    <property type="project" value="TreeGrafter"/>
</dbReference>
<evidence type="ECO:0000256" key="1">
    <source>
        <dbReference type="SAM" id="MobiDB-lite"/>
    </source>
</evidence>
<protein>
    <recommendedName>
        <fullName evidence="4">Ig-like domain-containing protein</fullName>
    </recommendedName>
</protein>
<feature type="domain" description="Ig-like" evidence="4">
    <location>
        <begin position="42"/>
        <end position="135"/>
    </location>
</feature>
<dbReference type="SMART" id="SM00408">
    <property type="entry name" value="IGc2"/>
    <property type="match status" value="2"/>
</dbReference>
<dbReference type="PROSITE" id="PS50835">
    <property type="entry name" value="IG_LIKE"/>
    <property type="match status" value="2"/>
</dbReference>
<dbReference type="SUPFAM" id="SSF48726">
    <property type="entry name" value="Immunoglobulin"/>
    <property type="match status" value="2"/>
</dbReference>
<gene>
    <name evidence="5" type="primary">ORF83629</name>
</gene>
<feature type="chain" id="PRO_5002110965" description="Ig-like domain-containing protein" evidence="3">
    <location>
        <begin position="19"/>
        <end position="317"/>
    </location>
</feature>
<dbReference type="Gene3D" id="2.60.40.10">
    <property type="entry name" value="Immunoglobulins"/>
    <property type="match status" value="2"/>
</dbReference>
<dbReference type="InterPro" id="IPR013106">
    <property type="entry name" value="Ig_V-set"/>
</dbReference>
<evidence type="ECO:0000256" key="2">
    <source>
        <dbReference type="SAM" id="Phobius"/>
    </source>
</evidence>
<dbReference type="InterPro" id="IPR007110">
    <property type="entry name" value="Ig-like_dom"/>
</dbReference>
<keyword evidence="2" id="KW-0472">Membrane</keyword>
<dbReference type="SMART" id="SM00409">
    <property type="entry name" value="IG"/>
    <property type="match status" value="2"/>
</dbReference>
<dbReference type="GO" id="GO:0032589">
    <property type="term" value="C:neuron projection membrane"/>
    <property type="evidence" value="ECO:0007669"/>
    <property type="project" value="TreeGrafter"/>
</dbReference>
<feature type="domain" description="Ig-like" evidence="4">
    <location>
        <begin position="153"/>
        <end position="247"/>
    </location>
</feature>
<accession>A0A0B6ZXY3</accession>
<dbReference type="Pfam" id="PF13927">
    <property type="entry name" value="Ig_3"/>
    <property type="match status" value="1"/>
</dbReference>
<evidence type="ECO:0000256" key="3">
    <source>
        <dbReference type="SAM" id="SignalP"/>
    </source>
</evidence>
<organism evidence="5">
    <name type="scientific">Arion vulgaris</name>
    <dbReference type="NCBI Taxonomy" id="1028688"/>
    <lineage>
        <taxon>Eukaryota</taxon>
        <taxon>Metazoa</taxon>
        <taxon>Spiralia</taxon>
        <taxon>Lophotrochozoa</taxon>
        <taxon>Mollusca</taxon>
        <taxon>Gastropoda</taxon>
        <taxon>Heterobranchia</taxon>
        <taxon>Euthyneura</taxon>
        <taxon>Panpulmonata</taxon>
        <taxon>Eupulmonata</taxon>
        <taxon>Stylommatophora</taxon>
        <taxon>Helicina</taxon>
        <taxon>Arionoidea</taxon>
        <taxon>Arionidae</taxon>
        <taxon>Arion</taxon>
    </lineage>
</organism>
<keyword evidence="2" id="KW-0812">Transmembrane</keyword>
<dbReference type="Pfam" id="PF07686">
    <property type="entry name" value="V-set"/>
    <property type="match status" value="1"/>
</dbReference>
<dbReference type="PANTHER" id="PTHR23279:SF36">
    <property type="entry name" value="DEFECTIVE PROBOSCIS EXTENSION RESPONSE 9, ISOFORM A"/>
    <property type="match status" value="1"/>
</dbReference>
<dbReference type="InterPro" id="IPR003598">
    <property type="entry name" value="Ig_sub2"/>
</dbReference>
<evidence type="ECO:0000259" key="4">
    <source>
        <dbReference type="PROSITE" id="PS50835"/>
    </source>
</evidence>
<feature type="compositionally biased region" description="Basic and acidic residues" evidence="1">
    <location>
        <begin position="258"/>
        <end position="270"/>
    </location>
</feature>
<feature type="signal peptide" evidence="3">
    <location>
        <begin position="1"/>
        <end position="18"/>
    </location>
</feature>
<reference evidence="5" key="1">
    <citation type="submission" date="2014-12" db="EMBL/GenBank/DDBJ databases">
        <title>Insight into the proteome of Arion vulgaris.</title>
        <authorList>
            <person name="Aradska J."/>
            <person name="Bulat T."/>
            <person name="Smidak R."/>
            <person name="Sarate P."/>
            <person name="Gangsoo J."/>
            <person name="Sialana F."/>
            <person name="Bilban M."/>
            <person name="Lubec G."/>
        </authorList>
    </citation>
    <scope>NUCLEOTIDE SEQUENCE</scope>
    <source>
        <tissue evidence="5">Skin</tissue>
    </source>
</reference>
<dbReference type="InterPro" id="IPR036179">
    <property type="entry name" value="Ig-like_dom_sf"/>
</dbReference>
<dbReference type="PANTHER" id="PTHR23279">
    <property type="entry name" value="DEFECTIVE PROBOSCIS EXTENSION RESPONSE DPR -RELATED"/>
    <property type="match status" value="1"/>
</dbReference>
<evidence type="ECO:0000313" key="5">
    <source>
        <dbReference type="EMBL" id="CEK72716.1"/>
    </source>
</evidence>
<keyword evidence="2" id="KW-1133">Transmembrane helix</keyword>
<dbReference type="AlphaFoldDB" id="A0A0B6ZXY3"/>
<feature type="region of interest" description="Disordered" evidence="1">
    <location>
        <begin position="253"/>
        <end position="285"/>
    </location>
</feature>
<dbReference type="EMBL" id="HACG01025851">
    <property type="protein sequence ID" value="CEK72716.1"/>
    <property type="molecule type" value="Transcribed_RNA"/>
</dbReference>
<name>A0A0B6ZXY3_9EUPU</name>
<dbReference type="InterPro" id="IPR037448">
    <property type="entry name" value="Zig-8"/>
</dbReference>
<feature type="transmembrane region" description="Helical" evidence="2">
    <location>
        <begin position="292"/>
        <end position="311"/>
    </location>
</feature>
<sequence>MRTNVCCWVTFFMIVVFAQDVKTRRRQIWGSVDDETSPLPQPAFRDTPDRVTFRQGQMAKLECSVESLGTKKVIWRRKSDPNPLTIGRRTFVDDERISVEHVPLGPDWHLIIKQVRLDDDGVYECQISSTDRDLRRYVFLTVKQSDNVLHLGPEINITGKTYVEKNQKIRLVCNATGADHSPDSLDWFLNGQKLATDVEKKVFIQMQVSLTDKTISSILEVEEADMDDAGIYVCRTSDLQIASTRVDVLNADTNNVKRGTEKDASGDKSDGTQSRQVKIDHGGNNNQAERNMISFCTTIILFLLSTILTNVHHMLPT</sequence>
<keyword evidence="3" id="KW-0732">Signal</keyword>
<dbReference type="InterPro" id="IPR003599">
    <property type="entry name" value="Ig_sub"/>
</dbReference>
<proteinExistence type="predicted"/>